<evidence type="ECO:0000313" key="3">
    <source>
        <dbReference type="EMBL" id="MEQ2544751.1"/>
    </source>
</evidence>
<gene>
    <name evidence="3" type="primary">traM</name>
    <name evidence="3" type="ORF">WMO46_07310</name>
</gene>
<accession>A0ABV1GX35</accession>
<dbReference type="InterPro" id="IPR055407">
    <property type="entry name" value="TraM_C"/>
</dbReference>
<name>A0ABV1GX35_9BACT</name>
<organism evidence="3 4">
    <name type="scientific">Alistipes intestinihominis</name>
    <dbReference type="NCBI Taxonomy" id="3133172"/>
    <lineage>
        <taxon>Bacteria</taxon>
        <taxon>Pseudomonadati</taxon>
        <taxon>Bacteroidota</taxon>
        <taxon>Bacteroidia</taxon>
        <taxon>Bacteroidales</taxon>
        <taxon>Rikenellaceae</taxon>
        <taxon>Alistipes</taxon>
    </lineage>
</organism>
<feature type="compositionally biased region" description="Basic and acidic residues" evidence="1">
    <location>
        <begin position="78"/>
        <end position="89"/>
    </location>
</feature>
<dbReference type="EMBL" id="JBBMFL010000006">
    <property type="protein sequence ID" value="MEQ2544751.1"/>
    <property type="molecule type" value="Genomic_DNA"/>
</dbReference>
<comment type="caution">
    <text evidence="3">The sequence shown here is derived from an EMBL/GenBank/DDBJ whole genome shotgun (WGS) entry which is preliminary data.</text>
</comment>
<feature type="domain" description="Conjugative transposon TraM C-terminal" evidence="2">
    <location>
        <begin position="182"/>
        <end position="326"/>
    </location>
</feature>
<evidence type="ECO:0000256" key="1">
    <source>
        <dbReference type="SAM" id="MobiDB-lite"/>
    </source>
</evidence>
<protein>
    <submittedName>
        <fullName evidence="3">Conjugative transposon protein TraM</fullName>
    </submittedName>
</protein>
<sequence>MNNRMKILLIAGAVMVLLLVAGYLKQQDRNSDGSQNSVMSIETAIEDKTYMSKKAAYEAYANEKESFYNRPPSGFEPAAERSEPSEPKAENAQPASSTTFRVDRKASEEQFDAAYEEIAQNMDQIYEDGTPATKSRQAAASVPDEPVTDEATRRRQAMMRDWGVGQSSQPGQENPPGASMFRAVIHGTQLVKSGQTALFRTKEPIRYGSLVVPANTLLSGVASISENRLSVKINSVRMGREVFSLPLAVYGSDGMQGIPLNYDEVGKIANSQTSMTAVQEASSAVSQYGGTVGRVVGSMISGVGNQVRSAKTVEIKLIDNQIVILKIDEK</sequence>
<evidence type="ECO:0000259" key="2">
    <source>
        <dbReference type="Pfam" id="PF12508"/>
    </source>
</evidence>
<feature type="region of interest" description="Disordered" evidence="1">
    <location>
        <begin position="67"/>
        <end position="105"/>
    </location>
</feature>
<feature type="region of interest" description="Disordered" evidence="1">
    <location>
        <begin position="131"/>
        <end position="152"/>
    </location>
</feature>
<dbReference type="Proteomes" id="UP001460202">
    <property type="component" value="Unassembled WGS sequence"/>
</dbReference>
<dbReference type="Pfam" id="PF12508">
    <property type="entry name" value="Transposon_TraM"/>
    <property type="match status" value="1"/>
</dbReference>
<proteinExistence type="predicted"/>
<keyword evidence="4" id="KW-1185">Reference proteome</keyword>
<dbReference type="RefSeq" id="WP_349094095.1">
    <property type="nucleotide sequence ID" value="NZ_JBBMFL010000006.1"/>
</dbReference>
<evidence type="ECO:0000313" key="4">
    <source>
        <dbReference type="Proteomes" id="UP001460202"/>
    </source>
</evidence>
<reference evidence="3 4" key="1">
    <citation type="submission" date="2024-03" db="EMBL/GenBank/DDBJ databases">
        <title>Human intestinal bacterial collection.</title>
        <authorList>
            <person name="Pauvert C."/>
            <person name="Hitch T.C.A."/>
            <person name="Clavel T."/>
        </authorList>
    </citation>
    <scope>NUCLEOTIDE SEQUENCE [LARGE SCALE GENOMIC DNA]</scope>
    <source>
        <strain evidence="3 4">CLA-KB-H122</strain>
    </source>
</reference>